<evidence type="ECO:0000256" key="6">
    <source>
        <dbReference type="SAM" id="Phobius"/>
    </source>
</evidence>
<evidence type="ECO:0000313" key="7">
    <source>
        <dbReference type="EMBL" id="OYV80392.1"/>
    </source>
</evidence>
<reference evidence="7 8" key="1">
    <citation type="submission" date="2017-03" db="EMBL/GenBank/DDBJ databases">
        <title>Lifting the veil on microbial sulfur biogeochemistry in mining wastewaters.</title>
        <authorList>
            <person name="Kantor R.S."/>
            <person name="Colenbrander Nelson T."/>
            <person name="Marshall S."/>
            <person name="Bennett D."/>
            <person name="Apte S."/>
            <person name="Camacho D."/>
            <person name="Thomas B.C."/>
            <person name="Warren L.A."/>
            <person name="Banfield J.F."/>
        </authorList>
    </citation>
    <scope>NUCLEOTIDE SEQUENCE [LARGE SCALE GENOMIC DNA]</scope>
    <source>
        <strain evidence="7">21-59-9</strain>
    </source>
</reference>
<evidence type="ECO:0000256" key="3">
    <source>
        <dbReference type="ARBA" id="ARBA00022692"/>
    </source>
</evidence>
<evidence type="ECO:0000256" key="1">
    <source>
        <dbReference type="ARBA" id="ARBA00004651"/>
    </source>
</evidence>
<dbReference type="EMBL" id="NCBC01000265">
    <property type="protein sequence ID" value="OYV80392.1"/>
    <property type="molecule type" value="Genomic_DNA"/>
</dbReference>
<feature type="transmembrane region" description="Helical" evidence="6">
    <location>
        <begin position="114"/>
        <end position="134"/>
    </location>
</feature>
<feature type="transmembrane region" description="Helical" evidence="6">
    <location>
        <begin position="196"/>
        <end position="215"/>
    </location>
</feature>
<evidence type="ECO:0000256" key="5">
    <source>
        <dbReference type="ARBA" id="ARBA00023136"/>
    </source>
</evidence>
<evidence type="ECO:0000256" key="4">
    <source>
        <dbReference type="ARBA" id="ARBA00022989"/>
    </source>
</evidence>
<keyword evidence="5 6" id="KW-0472">Membrane</keyword>
<organism evidence="7 8">
    <name type="scientific">Acidithiobacillus ferrivorans</name>
    <dbReference type="NCBI Taxonomy" id="160808"/>
    <lineage>
        <taxon>Bacteria</taxon>
        <taxon>Pseudomonadati</taxon>
        <taxon>Pseudomonadota</taxon>
        <taxon>Acidithiobacillia</taxon>
        <taxon>Acidithiobacillales</taxon>
        <taxon>Acidithiobacillaceae</taxon>
        <taxon>Acidithiobacillus</taxon>
    </lineage>
</organism>
<gene>
    <name evidence="7" type="ORF">B7Z70_07955</name>
</gene>
<evidence type="ECO:0000313" key="8">
    <source>
        <dbReference type="Proteomes" id="UP000216779"/>
    </source>
</evidence>
<name>A0A257T4P6_9PROT</name>
<proteinExistence type="predicted"/>
<dbReference type="Pfam" id="PF03631">
    <property type="entry name" value="Virul_fac_BrkB"/>
    <property type="match status" value="1"/>
</dbReference>
<dbReference type="AlphaFoldDB" id="A0A257T4P6"/>
<feature type="transmembrane region" description="Helical" evidence="6">
    <location>
        <begin position="268"/>
        <end position="289"/>
    </location>
</feature>
<feature type="transmembrane region" description="Helical" evidence="6">
    <location>
        <begin position="155"/>
        <end position="176"/>
    </location>
</feature>
<comment type="caution">
    <text evidence="7">The sequence shown here is derived from an EMBL/GenBank/DDBJ whole genome shotgun (WGS) entry which is preliminary data.</text>
</comment>
<evidence type="ECO:0000256" key="2">
    <source>
        <dbReference type="ARBA" id="ARBA00022475"/>
    </source>
</evidence>
<feature type="transmembrane region" description="Helical" evidence="6">
    <location>
        <begin position="227"/>
        <end position="248"/>
    </location>
</feature>
<dbReference type="InterPro" id="IPR017039">
    <property type="entry name" value="Virul_fac_BrkB"/>
</dbReference>
<keyword evidence="4 6" id="KW-1133">Transmembrane helix</keyword>
<dbReference type="PANTHER" id="PTHR30213:SF0">
    <property type="entry name" value="UPF0761 MEMBRANE PROTEIN YIHY"/>
    <property type="match status" value="1"/>
</dbReference>
<protein>
    <submittedName>
        <fullName evidence="7">Uncharacterized protein</fullName>
    </submittedName>
</protein>
<keyword evidence="2" id="KW-1003">Cell membrane</keyword>
<keyword evidence="3 6" id="KW-0812">Transmembrane</keyword>
<sequence length="293" mass="33014">MTVKIPPRQCFRQKDKVLEPVPKENANRWQRIVHRVYRAWHSFWLDDCTDRAGLLAYTTLFGLIPLAVLVFSLWNLVRFSLLHRAQVDHLILHSFVPRTGDAILRQVNRLAARGAQLGLFGVSGLGVTAIFLLHEVERHFNAIWGVTPTCLWCRVLRYVAMLVLGPLSFAFILPLLDPLQPLLAYLAYIPVLPPVLSHLLTLLVVTVMMAVLYKILPSAVTRWRDVFVGGVSAAILFEAAKIALAGYLRFSTFETIYGALGAFPIFLLWLYMAWAIVLFGAEMAVAAIVRDNH</sequence>
<feature type="transmembrane region" description="Helical" evidence="6">
    <location>
        <begin position="54"/>
        <end position="74"/>
    </location>
</feature>
<dbReference type="NCBIfam" id="TIGR00765">
    <property type="entry name" value="yihY_not_rbn"/>
    <property type="match status" value="1"/>
</dbReference>
<dbReference type="Proteomes" id="UP000216779">
    <property type="component" value="Unassembled WGS sequence"/>
</dbReference>
<dbReference type="GO" id="GO:0005886">
    <property type="term" value="C:plasma membrane"/>
    <property type="evidence" value="ECO:0007669"/>
    <property type="project" value="UniProtKB-SubCell"/>
</dbReference>
<dbReference type="PIRSF" id="PIRSF035875">
    <property type="entry name" value="RNase_BN"/>
    <property type="match status" value="1"/>
</dbReference>
<accession>A0A257T4P6</accession>
<dbReference type="PANTHER" id="PTHR30213">
    <property type="entry name" value="INNER MEMBRANE PROTEIN YHJD"/>
    <property type="match status" value="1"/>
</dbReference>
<comment type="subcellular location">
    <subcellularLocation>
        <location evidence="1">Cell membrane</location>
        <topology evidence="1">Multi-pass membrane protein</topology>
    </subcellularLocation>
</comment>